<evidence type="ECO:0000313" key="4">
    <source>
        <dbReference type="EMBL" id="KAG2604173.1"/>
    </source>
</evidence>
<proteinExistence type="predicted"/>
<dbReference type="EMBL" id="CM029044">
    <property type="protein sequence ID" value="KAG2604173.1"/>
    <property type="molecule type" value="Genomic_DNA"/>
</dbReference>
<keyword evidence="5" id="KW-1185">Reference proteome</keyword>
<dbReference type="PANTHER" id="PTHR31625">
    <property type="match status" value="1"/>
</dbReference>
<evidence type="ECO:0000256" key="2">
    <source>
        <dbReference type="ARBA" id="ARBA00023315"/>
    </source>
</evidence>
<evidence type="ECO:0000313" key="5">
    <source>
        <dbReference type="Proteomes" id="UP000823388"/>
    </source>
</evidence>
<protein>
    <submittedName>
        <fullName evidence="4">Uncharacterized protein</fullName>
    </submittedName>
</protein>
<name>A0A8T0T4G5_PANVG</name>
<dbReference type="AlphaFoldDB" id="A0A8T0T4G5"/>
<dbReference type="OrthoDB" id="1862401at2759"/>
<dbReference type="Proteomes" id="UP000823388">
    <property type="component" value="Chromosome 4N"/>
</dbReference>
<feature type="region of interest" description="Disordered" evidence="3">
    <location>
        <begin position="1"/>
        <end position="27"/>
    </location>
</feature>
<dbReference type="GO" id="GO:0016747">
    <property type="term" value="F:acyltransferase activity, transferring groups other than amino-acyl groups"/>
    <property type="evidence" value="ECO:0007669"/>
    <property type="project" value="UniProtKB-ARBA"/>
</dbReference>
<accession>A0A8T0T4G5</accession>
<evidence type="ECO:0000256" key="1">
    <source>
        <dbReference type="ARBA" id="ARBA00022679"/>
    </source>
</evidence>
<reference evidence="4" key="1">
    <citation type="submission" date="2020-05" db="EMBL/GenBank/DDBJ databases">
        <title>WGS assembly of Panicum virgatum.</title>
        <authorList>
            <person name="Lovell J.T."/>
            <person name="Jenkins J."/>
            <person name="Shu S."/>
            <person name="Juenger T.E."/>
            <person name="Schmutz J."/>
        </authorList>
    </citation>
    <scope>NUCLEOTIDE SEQUENCE</scope>
    <source>
        <strain evidence="4">AP13</strain>
    </source>
</reference>
<keyword evidence="2" id="KW-0012">Acyltransferase</keyword>
<sequence>MGSRVRALSVTHVRPAETSNPPPPGADHATIELSLFDTIFIALTPIQRLFFYEGDDLPPFPDLVRALRSSLAATLAVFTPLAGQVAVSPSGLGVAIDCSPGTVSRGGVRFVEAEYAGSAADVRRLAGAAEHDAEAYAQLAPALAVGALPAPALAVQVTRPARGAGGGGGGGIGAVVVGVSMNHVVADGQALWEFIRAWAAAARGSSTAGTGLVPPTFDRAAINRHPKAEEVARKFVRVFAPALPTVNTFPEPDNALQGRRTYLLSANQIRSLKHCISLHSKGADGDTAPAAAAVTPPTTYAAVASLVWTSGVRAKNALDDAAADAYLMLAADCRARLRPPLPAAFFGNCAKSCYARATVGGLRDARGGDALARAAAAVREAVREQLVDPLGDAERWLERHRALPPGRVVQVGASNRFAAYETDFGWGRPARVELASVFMREFVAVVGAPDGAVQVSVALDRDRMDGFEANFLSLLQDSPP</sequence>
<dbReference type="InterPro" id="IPR023213">
    <property type="entry name" value="CAT-like_dom_sf"/>
</dbReference>
<evidence type="ECO:0000256" key="3">
    <source>
        <dbReference type="SAM" id="MobiDB-lite"/>
    </source>
</evidence>
<dbReference type="Gene3D" id="3.30.559.10">
    <property type="entry name" value="Chloramphenicol acetyltransferase-like domain"/>
    <property type="match status" value="2"/>
</dbReference>
<dbReference type="SUPFAM" id="SSF52777">
    <property type="entry name" value="CoA-dependent acyltransferases"/>
    <property type="match status" value="1"/>
</dbReference>
<gene>
    <name evidence="4" type="ORF">PVAP13_4NG049800</name>
</gene>
<keyword evidence="1" id="KW-0808">Transferase</keyword>
<organism evidence="4 5">
    <name type="scientific">Panicum virgatum</name>
    <name type="common">Blackwell switchgrass</name>
    <dbReference type="NCBI Taxonomy" id="38727"/>
    <lineage>
        <taxon>Eukaryota</taxon>
        <taxon>Viridiplantae</taxon>
        <taxon>Streptophyta</taxon>
        <taxon>Embryophyta</taxon>
        <taxon>Tracheophyta</taxon>
        <taxon>Spermatophyta</taxon>
        <taxon>Magnoliopsida</taxon>
        <taxon>Liliopsida</taxon>
        <taxon>Poales</taxon>
        <taxon>Poaceae</taxon>
        <taxon>PACMAD clade</taxon>
        <taxon>Panicoideae</taxon>
        <taxon>Panicodae</taxon>
        <taxon>Paniceae</taxon>
        <taxon>Panicinae</taxon>
        <taxon>Panicum</taxon>
        <taxon>Panicum sect. Hiantes</taxon>
    </lineage>
</organism>
<comment type="caution">
    <text evidence="4">The sequence shown here is derived from an EMBL/GenBank/DDBJ whole genome shotgun (WGS) entry which is preliminary data.</text>
</comment>
<dbReference type="Pfam" id="PF02458">
    <property type="entry name" value="Transferase"/>
    <property type="match status" value="1"/>
</dbReference>
<dbReference type="InterPro" id="IPR051504">
    <property type="entry name" value="Plant_metabolite_acyltrans"/>
</dbReference>